<keyword evidence="3" id="KW-1133">Transmembrane helix</keyword>
<dbReference type="AlphaFoldDB" id="A0A0B2VHH2"/>
<keyword evidence="1" id="KW-0328">Glycosyltransferase</keyword>
<dbReference type="GO" id="GO:0008107">
    <property type="term" value="F:galactoside 2-alpha-L-fucosyltransferase activity"/>
    <property type="evidence" value="ECO:0007669"/>
    <property type="project" value="InterPro"/>
</dbReference>
<dbReference type="GO" id="GO:0005975">
    <property type="term" value="P:carbohydrate metabolic process"/>
    <property type="evidence" value="ECO:0007669"/>
    <property type="project" value="InterPro"/>
</dbReference>
<dbReference type="PANTHER" id="PTHR22898">
    <property type="entry name" value="UNCHARACTERIZED GLYCOSOL TRANSFERASE-RELATED"/>
    <property type="match status" value="1"/>
</dbReference>
<keyword evidence="2 4" id="KW-0808">Transferase</keyword>
<dbReference type="OMA" id="DFWPQHW"/>
<dbReference type="CDD" id="cd11301">
    <property type="entry name" value="Fut1_Fut2_like"/>
    <property type="match status" value="1"/>
</dbReference>
<evidence type="ECO:0000256" key="1">
    <source>
        <dbReference type="ARBA" id="ARBA00022676"/>
    </source>
</evidence>
<dbReference type="Proteomes" id="UP000031036">
    <property type="component" value="Unassembled WGS sequence"/>
</dbReference>
<reference evidence="4 5" key="1">
    <citation type="submission" date="2014-11" db="EMBL/GenBank/DDBJ databases">
        <title>Genetic blueprint of the zoonotic pathogen Toxocara canis.</title>
        <authorList>
            <person name="Zhu X.-Q."/>
            <person name="Korhonen P.K."/>
            <person name="Cai H."/>
            <person name="Young N.D."/>
            <person name="Nejsum P."/>
            <person name="von Samson-Himmelstjerna G."/>
            <person name="Boag P.R."/>
            <person name="Tan P."/>
            <person name="Li Q."/>
            <person name="Min J."/>
            <person name="Yang Y."/>
            <person name="Wang X."/>
            <person name="Fang X."/>
            <person name="Hall R.S."/>
            <person name="Hofmann A."/>
            <person name="Sternberg P.W."/>
            <person name="Jex A.R."/>
            <person name="Gasser R.B."/>
        </authorList>
    </citation>
    <scope>NUCLEOTIDE SEQUENCE [LARGE SCALE GENOMIC DNA]</scope>
    <source>
        <strain evidence="4">PN_DK_2014</strain>
    </source>
</reference>
<dbReference type="STRING" id="6265.A0A0B2VHH2"/>
<evidence type="ECO:0000313" key="5">
    <source>
        <dbReference type="Proteomes" id="UP000031036"/>
    </source>
</evidence>
<proteinExistence type="predicted"/>
<dbReference type="OrthoDB" id="5854901at2759"/>
<dbReference type="EMBL" id="JPKZ01001279">
    <property type="protein sequence ID" value="KHN82966.1"/>
    <property type="molecule type" value="Genomic_DNA"/>
</dbReference>
<comment type="caution">
    <text evidence="4">The sequence shown here is derived from an EMBL/GenBank/DDBJ whole genome shotgun (WGS) entry which is preliminary data.</text>
</comment>
<keyword evidence="5" id="KW-1185">Reference proteome</keyword>
<dbReference type="Pfam" id="PF01531">
    <property type="entry name" value="Glyco_transf_11"/>
    <property type="match status" value="1"/>
</dbReference>
<protein>
    <submittedName>
        <fullName evidence="4">Putative glycosyltransferase C06E1.7</fullName>
    </submittedName>
</protein>
<organism evidence="4 5">
    <name type="scientific">Toxocara canis</name>
    <name type="common">Canine roundworm</name>
    <dbReference type="NCBI Taxonomy" id="6265"/>
    <lineage>
        <taxon>Eukaryota</taxon>
        <taxon>Metazoa</taxon>
        <taxon>Ecdysozoa</taxon>
        <taxon>Nematoda</taxon>
        <taxon>Chromadorea</taxon>
        <taxon>Rhabditida</taxon>
        <taxon>Spirurina</taxon>
        <taxon>Ascaridomorpha</taxon>
        <taxon>Ascaridoidea</taxon>
        <taxon>Toxocaridae</taxon>
        <taxon>Toxocara</taxon>
    </lineage>
</organism>
<evidence type="ECO:0000313" key="4">
    <source>
        <dbReference type="EMBL" id="KHN82966.1"/>
    </source>
</evidence>
<gene>
    <name evidence="4" type="primary">C06E1.7</name>
    <name evidence="4" type="ORF">Tcan_13522</name>
</gene>
<dbReference type="PANTHER" id="PTHR22898:SF3">
    <property type="entry name" value="ALPHA-1,2-FUCOSYLTRANSFERASE-RELATED"/>
    <property type="match status" value="1"/>
</dbReference>
<sequence length="398" mass="44904">MLEWIAVESLRGYFYNARVFQPVVTVIEKGPSSNCRLHYTAITVSILIASLVFYMTVRIVFATPNQPTVFPTQSAKKSVSDEGSKYLGLSYIAASNGGGIGNQLFEFVSLIGIARSLNRVPYIVAINFSTIKKLYQLSKAFPNLPEHFRVLFPKLLKRKSASLSGGRCCVYGDVNRLHAYRNYTDLYLTDSYLQSFKYFANISKELRSSILVIDESLHQLASTKLFQRSVVDSKDYNLRLCVHTRRGDFVYSKAHQESTERFTVNAIEHIVRNVKGNRKVSVLLFGDDYSWNTNLTTSLSNSSLSVFAALPLVNVTPIVDIAFCSRRCDAVLMTASASTFGWWMAYLTKPQATVYYNSVYSKLNGIERELNPKDFFPPHWIPINMTTFSNGSTLFSVN</sequence>
<dbReference type="InterPro" id="IPR002516">
    <property type="entry name" value="Glyco_trans_11"/>
</dbReference>
<keyword evidence="3" id="KW-0472">Membrane</keyword>
<keyword evidence="3" id="KW-0812">Transmembrane</keyword>
<dbReference type="InterPro" id="IPR052501">
    <property type="entry name" value="Alpha-1-2_FucT"/>
</dbReference>
<evidence type="ECO:0000256" key="2">
    <source>
        <dbReference type="ARBA" id="ARBA00022679"/>
    </source>
</evidence>
<dbReference type="GO" id="GO:0016020">
    <property type="term" value="C:membrane"/>
    <property type="evidence" value="ECO:0007669"/>
    <property type="project" value="InterPro"/>
</dbReference>
<evidence type="ECO:0000256" key="3">
    <source>
        <dbReference type="SAM" id="Phobius"/>
    </source>
</evidence>
<feature type="transmembrane region" description="Helical" evidence="3">
    <location>
        <begin position="39"/>
        <end position="61"/>
    </location>
</feature>
<accession>A0A0B2VHH2</accession>
<name>A0A0B2VHH2_TOXCA</name>